<organism evidence="1 2">
    <name type="scientific">Laccaria amethystina LaAM-08-1</name>
    <dbReference type="NCBI Taxonomy" id="1095629"/>
    <lineage>
        <taxon>Eukaryota</taxon>
        <taxon>Fungi</taxon>
        <taxon>Dikarya</taxon>
        <taxon>Basidiomycota</taxon>
        <taxon>Agaricomycotina</taxon>
        <taxon>Agaricomycetes</taxon>
        <taxon>Agaricomycetidae</taxon>
        <taxon>Agaricales</taxon>
        <taxon>Agaricineae</taxon>
        <taxon>Hydnangiaceae</taxon>
        <taxon>Laccaria</taxon>
    </lineage>
</organism>
<dbReference type="Proteomes" id="UP000054477">
    <property type="component" value="Unassembled WGS sequence"/>
</dbReference>
<reference evidence="2" key="2">
    <citation type="submission" date="2015-01" db="EMBL/GenBank/DDBJ databases">
        <title>Evolutionary Origins and Diversification of the Mycorrhizal Mutualists.</title>
        <authorList>
            <consortium name="DOE Joint Genome Institute"/>
            <consortium name="Mycorrhizal Genomics Consortium"/>
            <person name="Kohler A."/>
            <person name="Kuo A."/>
            <person name="Nagy L.G."/>
            <person name="Floudas D."/>
            <person name="Copeland A."/>
            <person name="Barry K.W."/>
            <person name="Cichocki N."/>
            <person name="Veneault-Fourrey C."/>
            <person name="LaButti K."/>
            <person name="Lindquist E.A."/>
            <person name="Lipzen A."/>
            <person name="Lundell T."/>
            <person name="Morin E."/>
            <person name="Murat C."/>
            <person name="Riley R."/>
            <person name="Ohm R."/>
            <person name="Sun H."/>
            <person name="Tunlid A."/>
            <person name="Henrissat B."/>
            <person name="Grigoriev I.V."/>
            <person name="Hibbett D.S."/>
            <person name="Martin F."/>
        </authorList>
    </citation>
    <scope>NUCLEOTIDE SEQUENCE [LARGE SCALE GENOMIC DNA]</scope>
    <source>
        <strain evidence="2">LaAM-08-1</strain>
    </source>
</reference>
<evidence type="ECO:0000313" key="2">
    <source>
        <dbReference type="Proteomes" id="UP000054477"/>
    </source>
</evidence>
<evidence type="ECO:0000313" key="1">
    <source>
        <dbReference type="EMBL" id="KIK05075.1"/>
    </source>
</evidence>
<sequence length="57" mass="6421">MKLTTCISPSPLLMHIENVLLAREWRQCIRKAVSPRHTLDKSACLGRTACSRADLDI</sequence>
<dbReference type="HOGENOM" id="CLU_2996825_0_0_1"/>
<dbReference type="AlphaFoldDB" id="A0A0C9WZ67"/>
<reference evidence="1 2" key="1">
    <citation type="submission" date="2014-04" db="EMBL/GenBank/DDBJ databases">
        <authorList>
            <consortium name="DOE Joint Genome Institute"/>
            <person name="Kuo A."/>
            <person name="Kohler A."/>
            <person name="Nagy L.G."/>
            <person name="Floudas D."/>
            <person name="Copeland A."/>
            <person name="Barry K.W."/>
            <person name="Cichocki N."/>
            <person name="Veneault-Fourrey C."/>
            <person name="LaButti K."/>
            <person name="Lindquist E.A."/>
            <person name="Lipzen A."/>
            <person name="Lundell T."/>
            <person name="Morin E."/>
            <person name="Murat C."/>
            <person name="Sun H."/>
            <person name="Tunlid A."/>
            <person name="Henrissat B."/>
            <person name="Grigoriev I.V."/>
            <person name="Hibbett D.S."/>
            <person name="Martin F."/>
            <person name="Nordberg H.P."/>
            <person name="Cantor M.N."/>
            <person name="Hua S.X."/>
        </authorList>
    </citation>
    <scope>NUCLEOTIDE SEQUENCE [LARGE SCALE GENOMIC DNA]</scope>
    <source>
        <strain evidence="1 2">LaAM-08-1</strain>
    </source>
</reference>
<gene>
    <name evidence="1" type="ORF">K443DRAFT_373538</name>
</gene>
<keyword evidence="2" id="KW-1185">Reference proteome</keyword>
<dbReference type="EMBL" id="KN838563">
    <property type="protein sequence ID" value="KIK05075.1"/>
    <property type="molecule type" value="Genomic_DNA"/>
</dbReference>
<proteinExistence type="predicted"/>
<protein>
    <submittedName>
        <fullName evidence="1">Unplaced genomic scaffold K443scaffold_28, whole genome shotgun sequence</fullName>
    </submittedName>
</protein>
<name>A0A0C9WZ67_9AGAR</name>
<accession>A0A0C9WZ67</accession>